<sequence length="396" mass="43234">MFSTKESFDVVVVGGGPGGAMTAWAAAENGMDVLMIEKDREIGVPVRCAEGIGADAVHRYLDPDPHWISAKIEGVRLYAPSGDSLEFTEEGLGYVLERRVFDRELANRAGKAGAEIRVSTCATGLEFDSDRPCGVKVLTRGCESIVRCKVVIAADGVESRVARWAGIKTLIALRDLEVTTQYLLDNVKTDKGYCEFFLGNEVAPGGYAWIFPKTEDTANVGIGVSGRYTRRRSSTDYLHTIIEQRFPNSTPLAMVVGSVPVAATLEEVVGDGIMVVGDAAHQVNPVSGGGIATAMTAGEIAGRVCAEAIKDGDVSKKRLQRYRKEWDDVYGNHQRRVYRVKEAIQKLKDETLNATAAKLQEKESPTLRDMFMTVLRHQPGILLDVVRMFAFLGKKD</sequence>
<dbReference type="GO" id="GO:0045550">
    <property type="term" value="F:geranylgeranyl reductase activity"/>
    <property type="evidence" value="ECO:0007669"/>
    <property type="project" value="InterPro"/>
</dbReference>
<dbReference type="Gene3D" id="3.50.50.60">
    <property type="entry name" value="FAD/NAD(P)-binding domain"/>
    <property type="match status" value="1"/>
</dbReference>
<keyword evidence="3" id="KW-0274">FAD</keyword>
<dbReference type="EMBL" id="UINC01036008">
    <property type="protein sequence ID" value="SVB29315.1"/>
    <property type="molecule type" value="Genomic_DNA"/>
</dbReference>
<evidence type="ECO:0000256" key="7">
    <source>
        <dbReference type="ARBA" id="ARBA00023264"/>
    </source>
</evidence>
<keyword evidence="4" id="KW-0560">Oxidoreductase</keyword>
<dbReference type="SUPFAM" id="SSF51905">
    <property type="entry name" value="FAD/NAD(P)-binding domain"/>
    <property type="match status" value="1"/>
</dbReference>
<evidence type="ECO:0000256" key="3">
    <source>
        <dbReference type="ARBA" id="ARBA00022827"/>
    </source>
</evidence>
<evidence type="ECO:0000256" key="4">
    <source>
        <dbReference type="ARBA" id="ARBA00023002"/>
    </source>
</evidence>
<keyword evidence="2" id="KW-0285">Flavoprotein</keyword>
<dbReference type="GO" id="GO:0008654">
    <property type="term" value="P:phospholipid biosynthetic process"/>
    <property type="evidence" value="ECO:0007669"/>
    <property type="project" value="UniProtKB-KW"/>
</dbReference>
<dbReference type="NCBIfam" id="TIGR02032">
    <property type="entry name" value="GG-red-SF"/>
    <property type="match status" value="1"/>
</dbReference>
<dbReference type="InterPro" id="IPR023590">
    <property type="entry name" value="DGGGPL_reductase"/>
</dbReference>
<dbReference type="InterPro" id="IPR011777">
    <property type="entry name" value="Geranylgeranyl_Rdtase_fam"/>
</dbReference>
<name>A0A382CT96_9ZZZZ</name>
<dbReference type="InterPro" id="IPR054715">
    <property type="entry name" value="GGR_cat"/>
</dbReference>
<dbReference type="GO" id="GO:0046467">
    <property type="term" value="P:membrane lipid biosynthetic process"/>
    <property type="evidence" value="ECO:0007669"/>
    <property type="project" value="InterPro"/>
</dbReference>
<evidence type="ECO:0000256" key="1">
    <source>
        <dbReference type="ARBA" id="ARBA00022516"/>
    </source>
</evidence>
<dbReference type="GO" id="GO:0016020">
    <property type="term" value="C:membrane"/>
    <property type="evidence" value="ECO:0007669"/>
    <property type="project" value="GOC"/>
</dbReference>
<dbReference type="Pfam" id="PF22578">
    <property type="entry name" value="GGR_cat"/>
    <property type="match status" value="1"/>
</dbReference>
<evidence type="ECO:0000256" key="6">
    <source>
        <dbReference type="ARBA" id="ARBA00023209"/>
    </source>
</evidence>
<keyword evidence="1" id="KW-0444">Lipid biosynthesis</keyword>
<evidence type="ECO:0000256" key="2">
    <source>
        <dbReference type="ARBA" id="ARBA00022630"/>
    </source>
</evidence>
<keyword evidence="5" id="KW-0443">Lipid metabolism</keyword>
<keyword evidence="7" id="KW-1208">Phospholipid metabolism</keyword>
<dbReference type="InterPro" id="IPR050407">
    <property type="entry name" value="Geranylgeranyl_reductase"/>
</dbReference>
<evidence type="ECO:0000259" key="8">
    <source>
        <dbReference type="Pfam" id="PF22578"/>
    </source>
</evidence>
<evidence type="ECO:0000256" key="5">
    <source>
        <dbReference type="ARBA" id="ARBA00023098"/>
    </source>
</evidence>
<organism evidence="9">
    <name type="scientific">marine metagenome</name>
    <dbReference type="NCBI Taxonomy" id="408172"/>
    <lineage>
        <taxon>unclassified sequences</taxon>
        <taxon>metagenomes</taxon>
        <taxon>ecological metagenomes</taxon>
    </lineage>
</organism>
<dbReference type="InterPro" id="IPR036188">
    <property type="entry name" value="FAD/NAD-bd_sf"/>
</dbReference>
<protein>
    <recommendedName>
        <fullName evidence="8">Digeranylgeranylglycerophospholipid reductase catalytic domain-containing protein</fullName>
    </recommendedName>
</protein>
<gene>
    <name evidence="9" type="ORF">METZ01_LOCUS182169</name>
</gene>
<dbReference type="PRINTS" id="PR00420">
    <property type="entry name" value="RNGMNOXGNASE"/>
</dbReference>
<accession>A0A382CT96</accession>
<proteinExistence type="inferred from homology"/>
<feature type="domain" description="Digeranylgeranylglycerophospholipid reductase catalytic" evidence="8">
    <location>
        <begin position="175"/>
        <end position="259"/>
    </location>
</feature>
<dbReference type="GO" id="GO:0016628">
    <property type="term" value="F:oxidoreductase activity, acting on the CH-CH group of donors, NAD or NADP as acceptor"/>
    <property type="evidence" value="ECO:0007669"/>
    <property type="project" value="InterPro"/>
</dbReference>
<dbReference type="PANTHER" id="PTHR42685">
    <property type="entry name" value="GERANYLGERANYL DIPHOSPHATE REDUCTASE"/>
    <property type="match status" value="1"/>
</dbReference>
<evidence type="ECO:0000313" key="9">
    <source>
        <dbReference type="EMBL" id="SVB29315.1"/>
    </source>
</evidence>
<dbReference type="HAMAP" id="MF_01287">
    <property type="entry name" value="DGGGPL_reductase"/>
    <property type="match status" value="1"/>
</dbReference>
<reference evidence="9" key="1">
    <citation type="submission" date="2018-05" db="EMBL/GenBank/DDBJ databases">
        <authorList>
            <person name="Lanie J.A."/>
            <person name="Ng W.-L."/>
            <person name="Kazmierczak K.M."/>
            <person name="Andrzejewski T.M."/>
            <person name="Davidsen T.M."/>
            <person name="Wayne K.J."/>
            <person name="Tettelin H."/>
            <person name="Glass J.I."/>
            <person name="Rusch D."/>
            <person name="Podicherti R."/>
            <person name="Tsui H.-C.T."/>
            <person name="Winkler M.E."/>
        </authorList>
    </citation>
    <scope>NUCLEOTIDE SEQUENCE</scope>
</reference>
<dbReference type="PANTHER" id="PTHR42685:SF18">
    <property type="entry name" value="DIGERANYLGERANYLGLYCEROPHOSPHOLIPID REDUCTASE"/>
    <property type="match status" value="1"/>
</dbReference>
<dbReference type="AlphaFoldDB" id="A0A382CT96"/>
<dbReference type="Gene3D" id="3.30.9.10">
    <property type="entry name" value="D-Amino Acid Oxidase, subunit A, domain 2"/>
    <property type="match status" value="1"/>
</dbReference>
<keyword evidence="6" id="KW-0594">Phospholipid biosynthesis</keyword>
<dbReference type="Pfam" id="PF12831">
    <property type="entry name" value="FAD_oxidored"/>
    <property type="match status" value="1"/>
</dbReference>